<gene>
    <name evidence="1" type="ORF">POG00_04400</name>
</gene>
<dbReference type="EMBL" id="JAQNCK010000009">
    <property type="protein sequence ID" value="MDC0827948.1"/>
    <property type="molecule type" value="Genomic_DNA"/>
</dbReference>
<dbReference type="RefSeq" id="WP_195191124.1">
    <property type="nucleotide sequence ID" value="NZ_JADMUL010000011.1"/>
</dbReference>
<proteinExistence type="predicted"/>
<accession>A0AAW6FSH8</accession>
<organism evidence="1 2">
    <name type="scientific">Faecalitalea cylindroides</name>
    <dbReference type="NCBI Taxonomy" id="39483"/>
    <lineage>
        <taxon>Bacteria</taxon>
        <taxon>Bacillati</taxon>
        <taxon>Bacillota</taxon>
        <taxon>Erysipelotrichia</taxon>
        <taxon>Erysipelotrichales</taxon>
        <taxon>Erysipelotrichaceae</taxon>
        <taxon>Faecalitalea</taxon>
    </lineage>
</organism>
<protein>
    <submittedName>
        <fullName evidence="1">Uncharacterized protein</fullName>
    </submittedName>
</protein>
<evidence type="ECO:0000313" key="1">
    <source>
        <dbReference type="EMBL" id="MDC0827948.1"/>
    </source>
</evidence>
<reference evidence="1" key="1">
    <citation type="submission" date="2023-01" db="EMBL/GenBank/DDBJ databases">
        <title>Human gut microbiome strain richness.</title>
        <authorList>
            <person name="Chen-Liaw A."/>
        </authorList>
    </citation>
    <scope>NUCLEOTIDE SEQUENCE</scope>
    <source>
        <strain evidence="1">D55st1_G4_D55t1_190419</strain>
    </source>
</reference>
<dbReference type="Proteomes" id="UP001220658">
    <property type="component" value="Unassembled WGS sequence"/>
</dbReference>
<evidence type="ECO:0000313" key="2">
    <source>
        <dbReference type="Proteomes" id="UP001220658"/>
    </source>
</evidence>
<dbReference type="AlphaFoldDB" id="A0AAW6FSH8"/>
<comment type="caution">
    <text evidence="1">The sequence shown here is derived from an EMBL/GenBank/DDBJ whole genome shotgun (WGS) entry which is preliminary data.</text>
</comment>
<sequence length="88" mass="10252">MIRTIYSHGILGLNRALNHFIGDVNRCLQVHRSRYWGMNFKSNTHAKCLSAFTIQNNVVYFVTDSSQEETIVLLPSECNEYQERMNLL</sequence>
<name>A0AAW6FSH8_9FIRM</name>